<dbReference type="STRING" id="329885.A0A4U0TQG9"/>
<dbReference type="PANTHER" id="PTHR42678">
    <property type="entry name" value="AMIDASE"/>
    <property type="match status" value="1"/>
</dbReference>
<name>A0A4U0TQG9_9PEZI</name>
<dbReference type="Gene3D" id="3.90.1300.10">
    <property type="entry name" value="Amidase signature (AS) domain"/>
    <property type="match status" value="1"/>
</dbReference>
<dbReference type="InterPro" id="IPR036928">
    <property type="entry name" value="AS_sf"/>
</dbReference>
<feature type="domain" description="Amidase" evidence="1">
    <location>
        <begin position="31"/>
        <end position="331"/>
    </location>
</feature>
<dbReference type="Pfam" id="PF01425">
    <property type="entry name" value="Amidase"/>
    <property type="match status" value="1"/>
</dbReference>
<dbReference type="Proteomes" id="UP000310066">
    <property type="component" value="Unassembled WGS sequence"/>
</dbReference>
<evidence type="ECO:0000313" key="3">
    <source>
        <dbReference type="Proteomes" id="UP000310066"/>
    </source>
</evidence>
<dbReference type="PANTHER" id="PTHR42678:SF37">
    <property type="entry name" value="AMIDASE C869.01-RELATED"/>
    <property type="match status" value="1"/>
</dbReference>
<comment type="caution">
    <text evidence="2">The sequence shown here is derived from an EMBL/GenBank/DDBJ whole genome shotgun (WGS) entry which is preliminary data.</text>
</comment>
<dbReference type="OrthoDB" id="566138at2759"/>
<accession>A0A4U0TQG9</accession>
<dbReference type="InterPro" id="IPR023631">
    <property type="entry name" value="Amidase_dom"/>
</dbReference>
<sequence>MPLCNGVKIEEATTDELQTYLADGSLTSVQLVTCYTQRSFQTAEYINSVLEMNPDALAIAADLDYERKNGQVRSPLHGIPFLVKDNIASKDKLQTTAGSWALQGSIVPRDASVVNKLRKAGAVLMGKATLSEWADMRSNNYSEGYSGRGGQARSAYNLTVNPGGSSSGSAIAVSNNVVPFALGTETDGSVINPAERNAIVGIKPTVGLTSRSGVIPECTHQDTVGTFGKTVRDAVYALDAIYGVDSRDNYTSAQVGRTPQGGYAPYLSTASSLKGAKFGIPWASFWALADQEQLNILLDMVSMIKDAGATIVNGTELPYYKKIVSPDGWNWDYGTTRGYPNESEYTYVKVDFYNNIAAYLSELSNTNIRSLGDIVQYNIDNDGTEGGTPGISPAFGSGQDGFLASLATGGIMNQTYWEALAFCQRTTREDGIDAALYANGSFLDALLVPPDVGQSYQIAAQAGYPVLTIPASVHSSSGMPFGLALIGTAFSEATLIKYGSAIEDLMVSSNSVYQRAMMPPQWKGYLERNVPTANQCFGC</sequence>
<reference evidence="2 3" key="1">
    <citation type="submission" date="2017-03" db="EMBL/GenBank/DDBJ databases">
        <title>Genomes of endolithic fungi from Antarctica.</title>
        <authorList>
            <person name="Coleine C."/>
            <person name="Masonjones S."/>
            <person name="Stajich J.E."/>
        </authorList>
    </citation>
    <scope>NUCLEOTIDE SEQUENCE [LARGE SCALE GENOMIC DNA]</scope>
    <source>
        <strain evidence="2 3">CCFEE 5311</strain>
    </source>
</reference>
<organism evidence="2 3">
    <name type="scientific">Friedmanniomyces endolithicus</name>
    <dbReference type="NCBI Taxonomy" id="329885"/>
    <lineage>
        <taxon>Eukaryota</taxon>
        <taxon>Fungi</taxon>
        <taxon>Dikarya</taxon>
        <taxon>Ascomycota</taxon>
        <taxon>Pezizomycotina</taxon>
        <taxon>Dothideomycetes</taxon>
        <taxon>Dothideomycetidae</taxon>
        <taxon>Mycosphaerellales</taxon>
        <taxon>Teratosphaeriaceae</taxon>
        <taxon>Friedmanniomyces</taxon>
    </lineage>
</organism>
<dbReference type="AlphaFoldDB" id="A0A4U0TQG9"/>
<dbReference type="SUPFAM" id="SSF75304">
    <property type="entry name" value="Amidase signature (AS) enzymes"/>
    <property type="match status" value="1"/>
</dbReference>
<proteinExistence type="predicted"/>
<dbReference type="EMBL" id="NAJP01000187">
    <property type="protein sequence ID" value="TKA24267.1"/>
    <property type="molecule type" value="Genomic_DNA"/>
</dbReference>
<evidence type="ECO:0000259" key="1">
    <source>
        <dbReference type="Pfam" id="PF01425"/>
    </source>
</evidence>
<gene>
    <name evidence="2" type="ORF">B0A54_17655</name>
</gene>
<evidence type="ECO:0000313" key="2">
    <source>
        <dbReference type="EMBL" id="TKA24267.1"/>
    </source>
</evidence>
<protein>
    <recommendedName>
        <fullName evidence="1">Amidase domain-containing protein</fullName>
    </recommendedName>
</protein>